<dbReference type="EMBL" id="JACRTJ010000018">
    <property type="protein sequence ID" value="MBC8599251.1"/>
    <property type="molecule type" value="Genomic_DNA"/>
</dbReference>
<dbReference type="Proteomes" id="UP000647491">
    <property type="component" value="Unassembled WGS sequence"/>
</dbReference>
<evidence type="ECO:0000313" key="1">
    <source>
        <dbReference type="EMBL" id="MBC8599251.1"/>
    </source>
</evidence>
<gene>
    <name evidence="1" type="ORF">H8708_08435</name>
</gene>
<organism evidence="1 2">
    <name type="scientific">Enterocloster hominis</name>
    <name type="common">ex Liu et al. 2021</name>
    <dbReference type="NCBI Taxonomy" id="2763663"/>
    <lineage>
        <taxon>Bacteria</taxon>
        <taxon>Bacillati</taxon>
        <taxon>Bacillota</taxon>
        <taxon>Clostridia</taxon>
        <taxon>Lachnospirales</taxon>
        <taxon>Lachnospiraceae</taxon>
        <taxon>Enterocloster</taxon>
    </lineage>
</organism>
<name>A0ABR7NT06_9FIRM</name>
<accession>A0ABR7NT06</accession>
<sequence>MAEKNNDRLFFTCSLIEFMGRRLKRSREEITDILGKERLERIYEYADVFHCEPMEKVSETFIEETGAEMGGFDNVKKCRYTVPDYWDIGEVYERLIEDCYSDGDILKGIWEVYHSWINASISDFNTDFYYQPRDYIAACYQAGEVL</sequence>
<proteinExistence type="predicted"/>
<evidence type="ECO:0000313" key="2">
    <source>
        <dbReference type="Proteomes" id="UP000647491"/>
    </source>
</evidence>
<comment type="caution">
    <text evidence="1">The sequence shown here is derived from an EMBL/GenBank/DDBJ whole genome shotgun (WGS) entry which is preliminary data.</text>
</comment>
<dbReference type="RefSeq" id="WP_215653557.1">
    <property type="nucleotide sequence ID" value="NZ_JACRTJ010000018.1"/>
</dbReference>
<reference evidence="1 2" key="1">
    <citation type="submission" date="2020-08" db="EMBL/GenBank/DDBJ databases">
        <title>Genome public.</title>
        <authorList>
            <person name="Liu C."/>
            <person name="Sun Q."/>
        </authorList>
    </citation>
    <scope>NUCLEOTIDE SEQUENCE [LARGE SCALE GENOMIC DNA]</scope>
    <source>
        <strain evidence="1 2">BX10</strain>
    </source>
</reference>
<protein>
    <submittedName>
        <fullName evidence="1">Uncharacterized protein</fullName>
    </submittedName>
</protein>
<keyword evidence="2" id="KW-1185">Reference proteome</keyword>